<sequence>MSAADDKKAKRRKIKKSLVAKNLPRSSTCQNGTEASNLSNSPSETILSPAIDSETLRRLEKLMDASDDADSLELPSEAAAYKIENSDCEKRAVETNLLTQLPLWVCPECRKSTDQEMEKKMSSNITGFMDPDLPPEPSSPPFLPEAALRFSSPPNTSNGSMCSCDACKEMREIEAQHDLETQELQNCWTVLRKLVRVMYGRREEDITPDNDTPTEEEARELVDRLCTRDPHQLFLRLESQVREFVIEMKVKLLKQLNSGYKTPPEAKAFISLLLDEYCHLCGVSRKMSEILTKLKTDHLAKFNVTWELHNKHLFQSIAYTEPSIQSSLHLIITQLRMGAASKESYNEDTYPNLLHRYLKFDDEMSVISVVWRDSQQLIEQYNEEQAALKLKQKMLKEDWEFFKAQRTILEQQVAKNDQPLPPHNFEQQFTETMRMMLQGTKPSQEECHCPRCNRKRCPCDECTITHMITCGIINPEALEDQENSSHINFLHDPNRYRIDVSPPSMSSTTSSSGSSSPIMVDHERLTLPFDETGDRNTEEIPEEIEGNSQSDIDDDDEDDDYDDEEDDEEEEEDEDDDEDEEVEDDDDGDNENEDEIDIEDDKNDGLEEQIDNKSISDLSSSWPNDDEGAEELINSEKCDCYHCVSQAKAEQMIKVEENQCQCYVCLRQQGKAVSTSLPQQVAPTSQPGELHLYPHIHGSAGLHGFRSHVRPLLQPQLYDLHMPLRQPKPLIQSPKVPLKLDFDSPDGIHEHIYHAYGDWDNTYDSRMMLSNIPKYGHGLGSELLPAAPLTTNYTTNFLTEPFSVSTQTGMDTVMTSTSPSTSSFRTTTSVHTSLATTQANSDQTASITNNHLAISSVQSISQTLSSTTTDCSKNSATPPCTRPVTLGGNIPQQKQPVLSEKLPAQPRKRQNSANSTNVNNSPVNHSNGGISDKVTQDFIQTAARNIREGAKEGMQMIRQFANSLNANVNTHTCNHNCRNSQNVQSCTEGPPPGCRNAVALPSSVNNVSVGTSTVCMEPDCEGHCDENGDGIDDSCSEQSSTNSSQKDGKYCDCCYCEFFGHGNPPQTPTSKNYAEMRDRLRLRLKKKVGSQGDTKHKDTCSHHHMIEHQPLEDKGSEELEELLHYINGTDNQKEEQEDKQLSAKAAKRARQKQRKAEEKARIEAEKLHQEKLERERELAKNLLNAAKLEESKNEKKKRKKRKQVEEIKQAEIKNSCDKREDPNLVRVPPLGREDTDNKVKNNVKLQVKLSDAPLKSPSTEIKKTVKIVKTDPVKTQRIIVEPLQTNGKVNLKAIKKPDLLKSSPVQPKVQVTKGASQSSPSSAKPVPEQTTKSSAKRKDNKNEKDVDTTEKRMDTGDVKPRKGKTVHNNNDIVVNKNIVQLNGNNNNKTVKKAANTPTPPKLSPPPPQQIKSSPTSSPSSPKKADTQKTKAVVNQSPPQDQQPKGGKKGKNKKKNRNSEDLSVIDEIFLPKSESDLENGELDETEKELEAFKRFCLDYTPVTREKLQVNMNIKDIFVKKKSGLSCT</sequence>
<dbReference type="PANTHER" id="PTHR15109:SF4">
    <property type="entry name" value="FAM193 C-TERMINAL DOMAIN-CONTAINING PROTEIN"/>
    <property type="match status" value="1"/>
</dbReference>
<evidence type="ECO:0000256" key="2">
    <source>
        <dbReference type="ARBA" id="ARBA00022553"/>
    </source>
</evidence>
<feature type="compositionally biased region" description="Basic and acidic residues" evidence="4">
    <location>
        <begin position="1131"/>
        <end position="1141"/>
    </location>
</feature>
<feature type="compositionally biased region" description="Polar residues" evidence="4">
    <location>
        <begin position="24"/>
        <end position="46"/>
    </location>
</feature>
<feature type="region of interest" description="Disordered" evidence="4">
    <location>
        <begin position="1128"/>
        <end position="1160"/>
    </location>
</feature>
<feature type="compositionally biased region" description="Low complexity" evidence="4">
    <location>
        <begin position="501"/>
        <end position="517"/>
    </location>
</feature>
<feature type="compositionally biased region" description="Pro residues" evidence="4">
    <location>
        <begin position="1397"/>
        <end position="1408"/>
    </location>
</feature>
<feature type="compositionally biased region" description="Polar residues" evidence="4">
    <location>
        <begin position="612"/>
        <end position="623"/>
    </location>
</feature>
<keyword evidence="7" id="KW-1185">Reference proteome</keyword>
<feature type="region of interest" description="Disordered" evidence="4">
    <location>
        <begin position="867"/>
        <end position="933"/>
    </location>
</feature>
<evidence type="ECO:0000313" key="6">
    <source>
        <dbReference type="EMBL" id="CAG2256420.1"/>
    </source>
</evidence>
<evidence type="ECO:0000259" key="5">
    <source>
        <dbReference type="Pfam" id="PF15914"/>
    </source>
</evidence>
<feature type="compositionally biased region" description="Polar residues" evidence="4">
    <location>
        <begin position="1432"/>
        <end position="1442"/>
    </location>
</feature>
<dbReference type="OrthoDB" id="10044608at2759"/>
<dbReference type="PANTHER" id="PTHR15109">
    <property type="entry name" value="AGAP004327-PA"/>
    <property type="match status" value="1"/>
</dbReference>
<evidence type="ECO:0000256" key="3">
    <source>
        <dbReference type="ARBA" id="ARBA00023054"/>
    </source>
</evidence>
<name>A0A8S3VFL6_MYTED</name>
<feature type="compositionally biased region" description="Polar residues" evidence="4">
    <location>
        <begin position="1313"/>
        <end position="1333"/>
    </location>
</feature>
<dbReference type="InterPro" id="IPR016024">
    <property type="entry name" value="ARM-type_fold"/>
</dbReference>
<proteinExistence type="inferred from homology"/>
<feature type="region of interest" description="Disordered" evidence="4">
    <location>
        <begin position="498"/>
        <end position="628"/>
    </location>
</feature>
<accession>A0A8S3VFL6</accession>
<evidence type="ECO:0000313" key="7">
    <source>
        <dbReference type="Proteomes" id="UP000683360"/>
    </source>
</evidence>
<dbReference type="Pfam" id="PF15914">
    <property type="entry name" value="FAM193_C"/>
    <property type="match status" value="1"/>
</dbReference>
<gene>
    <name evidence="6" type="ORF">MEDL_67721</name>
</gene>
<dbReference type="InterPro" id="IPR029717">
    <property type="entry name" value="FAM193"/>
</dbReference>
<keyword evidence="3" id="KW-0175">Coiled coil</keyword>
<organism evidence="6 7">
    <name type="scientific">Mytilus edulis</name>
    <name type="common">Blue mussel</name>
    <dbReference type="NCBI Taxonomy" id="6550"/>
    <lineage>
        <taxon>Eukaryota</taxon>
        <taxon>Metazoa</taxon>
        <taxon>Spiralia</taxon>
        <taxon>Lophotrochozoa</taxon>
        <taxon>Mollusca</taxon>
        <taxon>Bivalvia</taxon>
        <taxon>Autobranchia</taxon>
        <taxon>Pteriomorphia</taxon>
        <taxon>Mytilida</taxon>
        <taxon>Mytiloidea</taxon>
        <taxon>Mytilidae</taxon>
        <taxon>Mytilinae</taxon>
        <taxon>Mytilus</taxon>
    </lineage>
</organism>
<keyword evidence="2" id="KW-0597">Phosphoprotein</keyword>
<comment type="caution">
    <text evidence="6">The sequence shown here is derived from an EMBL/GenBank/DDBJ whole genome shotgun (WGS) entry which is preliminary data.</text>
</comment>
<evidence type="ECO:0000256" key="4">
    <source>
        <dbReference type="SAM" id="MobiDB-lite"/>
    </source>
</evidence>
<dbReference type="Proteomes" id="UP000683360">
    <property type="component" value="Unassembled WGS sequence"/>
</dbReference>
<feature type="region of interest" description="Disordered" evidence="4">
    <location>
        <begin position="1213"/>
        <end position="1239"/>
    </location>
</feature>
<protein>
    <submittedName>
        <fullName evidence="6">Protein FAM193A</fullName>
    </submittedName>
</protein>
<evidence type="ECO:0000256" key="1">
    <source>
        <dbReference type="ARBA" id="ARBA00009689"/>
    </source>
</evidence>
<dbReference type="SUPFAM" id="SSF48371">
    <property type="entry name" value="ARM repeat"/>
    <property type="match status" value="1"/>
</dbReference>
<feature type="region of interest" description="Disordered" evidence="4">
    <location>
        <begin position="22"/>
        <end position="47"/>
    </location>
</feature>
<feature type="compositionally biased region" description="Basic and acidic residues" evidence="4">
    <location>
        <begin position="1213"/>
        <end position="1223"/>
    </location>
</feature>
<feature type="domain" description="FAM193 C-terminal" evidence="5">
    <location>
        <begin position="1465"/>
        <end position="1521"/>
    </location>
</feature>
<feature type="compositionally biased region" description="Acidic residues" evidence="4">
    <location>
        <begin position="539"/>
        <end position="609"/>
    </location>
</feature>
<reference evidence="6" key="1">
    <citation type="submission" date="2021-03" db="EMBL/GenBank/DDBJ databases">
        <authorList>
            <person name="Bekaert M."/>
        </authorList>
    </citation>
    <scope>NUCLEOTIDE SEQUENCE</scope>
</reference>
<feature type="compositionally biased region" description="Low complexity" evidence="4">
    <location>
        <begin position="1366"/>
        <end position="1396"/>
    </location>
</feature>
<feature type="compositionally biased region" description="Basic residues" evidence="4">
    <location>
        <begin position="1445"/>
        <end position="1455"/>
    </location>
</feature>
<feature type="compositionally biased region" description="Low complexity" evidence="4">
    <location>
        <begin position="1409"/>
        <end position="1421"/>
    </location>
</feature>
<dbReference type="EMBL" id="CAJPWZ010003303">
    <property type="protein sequence ID" value="CAG2256420.1"/>
    <property type="molecule type" value="Genomic_DNA"/>
</dbReference>
<feature type="compositionally biased region" description="Polar residues" evidence="4">
    <location>
        <begin position="911"/>
        <end position="929"/>
    </location>
</feature>
<feature type="region of interest" description="Disordered" evidence="4">
    <location>
        <begin position="1299"/>
        <end position="1466"/>
    </location>
</feature>
<feature type="compositionally biased region" description="Basic and acidic residues" evidence="4">
    <location>
        <begin position="1336"/>
        <end position="1360"/>
    </location>
</feature>
<dbReference type="InterPro" id="IPR031802">
    <property type="entry name" value="FAM193_C"/>
</dbReference>
<comment type="similarity">
    <text evidence="1">Belongs to the FAM193 family.</text>
</comment>